<keyword evidence="1" id="KW-0805">Transcription regulation</keyword>
<evidence type="ECO:0000256" key="1">
    <source>
        <dbReference type="ARBA" id="ARBA00023015"/>
    </source>
</evidence>
<comment type="caution">
    <text evidence="5">The sequence shown here is derived from an EMBL/GenBank/DDBJ whole genome shotgun (WGS) entry which is preliminary data.</text>
</comment>
<dbReference type="InterPro" id="IPR036390">
    <property type="entry name" value="WH_DNA-bd_sf"/>
</dbReference>
<keyword evidence="6" id="KW-1185">Reference proteome</keyword>
<organism evidence="5 6">
    <name type="scientific">Novosphingobium arvoryzae</name>
    <dbReference type="NCBI Taxonomy" id="1256514"/>
    <lineage>
        <taxon>Bacteria</taxon>
        <taxon>Pseudomonadati</taxon>
        <taxon>Pseudomonadota</taxon>
        <taxon>Alphaproteobacteria</taxon>
        <taxon>Sphingomonadales</taxon>
        <taxon>Sphingomonadaceae</taxon>
        <taxon>Novosphingobium</taxon>
    </lineage>
</organism>
<dbReference type="GO" id="GO:0003677">
    <property type="term" value="F:DNA binding"/>
    <property type="evidence" value="ECO:0007669"/>
    <property type="project" value="UniProtKB-KW"/>
</dbReference>
<dbReference type="PANTHER" id="PTHR33164">
    <property type="entry name" value="TRANSCRIPTIONAL REGULATOR, MARR FAMILY"/>
    <property type="match status" value="1"/>
</dbReference>
<dbReference type="PANTHER" id="PTHR33164:SF64">
    <property type="entry name" value="TRANSCRIPTIONAL REGULATOR SLYA"/>
    <property type="match status" value="1"/>
</dbReference>
<dbReference type="SMART" id="SM00347">
    <property type="entry name" value="HTH_MARR"/>
    <property type="match status" value="1"/>
</dbReference>
<gene>
    <name evidence="5" type="ORF">GCM10011617_16770</name>
</gene>
<keyword evidence="3" id="KW-0804">Transcription</keyword>
<evidence type="ECO:0000313" key="5">
    <source>
        <dbReference type="EMBL" id="GGZ96814.1"/>
    </source>
</evidence>
<name>A0A918VHL3_9SPHN</name>
<dbReference type="SUPFAM" id="SSF46785">
    <property type="entry name" value="Winged helix' DNA-binding domain"/>
    <property type="match status" value="1"/>
</dbReference>
<dbReference type="InterPro" id="IPR023187">
    <property type="entry name" value="Tscrpt_reg_MarR-type_CS"/>
</dbReference>
<dbReference type="EMBL" id="BMZD01000003">
    <property type="protein sequence ID" value="GGZ96814.1"/>
    <property type="molecule type" value="Genomic_DNA"/>
</dbReference>
<dbReference type="GO" id="GO:0003700">
    <property type="term" value="F:DNA-binding transcription factor activity"/>
    <property type="evidence" value="ECO:0007669"/>
    <property type="project" value="InterPro"/>
</dbReference>
<dbReference type="AlphaFoldDB" id="A0A918VHL3"/>
<dbReference type="PROSITE" id="PS50995">
    <property type="entry name" value="HTH_MARR_2"/>
    <property type="match status" value="1"/>
</dbReference>
<reference evidence="5" key="1">
    <citation type="journal article" date="2014" name="Int. J. Syst. Evol. Microbiol.">
        <title>Complete genome sequence of Corynebacterium casei LMG S-19264T (=DSM 44701T), isolated from a smear-ripened cheese.</title>
        <authorList>
            <consortium name="US DOE Joint Genome Institute (JGI-PGF)"/>
            <person name="Walter F."/>
            <person name="Albersmeier A."/>
            <person name="Kalinowski J."/>
            <person name="Ruckert C."/>
        </authorList>
    </citation>
    <scope>NUCLEOTIDE SEQUENCE</scope>
    <source>
        <strain evidence="5">KCTC 32422</strain>
    </source>
</reference>
<dbReference type="Pfam" id="PF12802">
    <property type="entry name" value="MarR_2"/>
    <property type="match status" value="1"/>
</dbReference>
<dbReference type="PRINTS" id="PR00598">
    <property type="entry name" value="HTHMARR"/>
</dbReference>
<keyword evidence="2" id="KW-0238">DNA-binding</keyword>
<dbReference type="Gene3D" id="1.10.10.10">
    <property type="entry name" value="Winged helix-like DNA-binding domain superfamily/Winged helix DNA-binding domain"/>
    <property type="match status" value="1"/>
</dbReference>
<dbReference type="InterPro" id="IPR000835">
    <property type="entry name" value="HTH_MarR-typ"/>
</dbReference>
<dbReference type="GO" id="GO:0006950">
    <property type="term" value="P:response to stress"/>
    <property type="evidence" value="ECO:0007669"/>
    <property type="project" value="TreeGrafter"/>
</dbReference>
<dbReference type="PROSITE" id="PS01117">
    <property type="entry name" value="HTH_MARR_1"/>
    <property type="match status" value="1"/>
</dbReference>
<sequence>MSEKCKSAAPAKHYTITLSLDILSLLIKSAGMDMPTTYLISDSSRLLRRAFDNRVRTLGVTGPQARLLLVLSVTEGENQGYYAERLDVEPITLCRMVDRMEEAGLLERRRDPADRRAWQVHLTERSRPMIERLRECVEQLNDDMQAGLDANQRSLLADALERVRMNLGGNPAPAYRTSANG</sequence>
<dbReference type="InterPro" id="IPR036388">
    <property type="entry name" value="WH-like_DNA-bd_sf"/>
</dbReference>
<evidence type="ECO:0000259" key="4">
    <source>
        <dbReference type="PROSITE" id="PS50995"/>
    </source>
</evidence>
<evidence type="ECO:0000256" key="3">
    <source>
        <dbReference type="ARBA" id="ARBA00023163"/>
    </source>
</evidence>
<proteinExistence type="predicted"/>
<reference evidence="5" key="2">
    <citation type="submission" date="2020-09" db="EMBL/GenBank/DDBJ databases">
        <authorList>
            <person name="Sun Q."/>
            <person name="Kim S."/>
        </authorList>
    </citation>
    <scope>NUCLEOTIDE SEQUENCE</scope>
    <source>
        <strain evidence="5">KCTC 32422</strain>
    </source>
</reference>
<protein>
    <recommendedName>
        <fullName evidence="4">HTH marR-type domain-containing protein</fullName>
    </recommendedName>
</protein>
<evidence type="ECO:0000313" key="6">
    <source>
        <dbReference type="Proteomes" id="UP000634139"/>
    </source>
</evidence>
<feature type="domain" description="HTH marR-type" evidence="4">
    <location>
        <begin position="33"/>
        <end position="165"/>
    </location>
</feature>
<dbReference type="InterPro" id="IPR039422">
    <property type="entry name" value="MarR/SlyA-like"/>
</dbReference>
<dbReference type="Proteomes" id="UP000634139">
    <property type="component" value="Unassembled WGS sequence"/>
</dbReference>
<evidence type="ECO:0000256" key="2">
    <source>
        <dbReference type="ARBA" id="ARBA00023125"/>
    </source>
</evidence>
<accession>A0A918VHL3</accession>